<dbReference type="RefSeq" id="WP_378140261.1">
    <property type="nucleotide sequence ID" value="NZ_JBHSEF010000009.1"/>
</dbReference>
<keyword evidence="2" id="KW-1185">Reference proteome</keyword>
<name>A0ABV8US75_9BACL</name>
<dbReference type="EMBL" id="JBHSEF010000009">
    <property type="protein sequence ID" value="MFC4354152.1"/>
    <property type="molecule type" value="Genomic_DNA"/>
</dbReference>
<proteinExistence type="predicted"/>
<protein>
    <submittedName>
        <fullName evidence="1">Uncharacterized protein</fullName>
    </submittedName>
</protein>
<accession>A0ABV8US75</accession>
<dbReference type="Proteomes" id="UP001595733">
    <property type="component" value="Unassembled WGS sequence"/>
</dbReference>
<comment type="caution">
    <text evidence="1">The sequence shown here is derived from an EMBL/GenBank/DDBJ whole genome shotgun (WGS) entry which is preliminary data.</text>
</comment>
<evidence type="ECO:0000313" key="1">
    <source>
        <dbReference type="EMBL" id="MFC4354152.1"/>
    </source>
</evidence>
<sequence>MPRSILRLSFHSKRHQESCLTIEIELCSARQARKYLKNGTLLLCEVSYDLFLITDRKLTQQEIANLPLDQILATYEKGIGYMTRRPVRK</sequence>
<organism evidence="1 2">
    <name type="scientific">Chryseomicrobium palamuruense</name>
    <dbReference type="NCBI Taxonomy" id="682973"/>
    <lineage>
        <taxon>Bacteria</taxon>
        <taxon>Bacillati</taxon>
        <taxon>Bacillota</taxon>
        <taxon>Bacilli</taxon>
        <taxon>Bacillales</taxon>
        <taxon>Caryophanaceae</taxon>
        <taxon>Chryseomicrobium</taxon>
    </lineage>
</organism>
<gene>
    <name evidence="1" type="ORF">ACFO0S_03585</name>
</gene>
<evidence type="ECO:0000313" key="2">
    <source>
        <dbReference type="Proteomes" id="UP001595733"/>
    </source>
</evidence>
<reference evidence="2" key="1">
    <citation type="journal article" date="2019" name="Int. J. Syst. Evol. Microbiol.">
        <title>The Global Catalogue of Microorganisms (GCM) 10K type strain sequencing project: providing services to taxonomists for standard genome sequencing and annotation.</title>
        <authorList>
            <consortium name="The Broad Institute Genomics Platform"/>
            <consortium name="The Broad Institute Genome Sequencing Center for Infectious Disease"/>
            <person name="Wu L."/>
            <person name="Ma J."/>
        </authorList>
    </citation>
    <scope>NUCLEOTIDE SEQUENCE [LARGE SCALE GENOMIC DNA]</scope>
    <source>
        <strain evidence="2">CCUG 50353</strain>
    </source>
</reference>